<keyword evidence="3" id="KW-1185">Reference proteome</keyword>
<dbReference type="EMBL" id="FOUB01000028">
    <property type="protein sequence ID" value="SFM42193.1"/>
    <property type="molecule type" value="Genomic_DNA"/>
</dbReference>
<feature type="compositionally biased region" description="Polar residues" evidence="1">
    <location>
        <begin position="1"/>
        <end position="10"/>
    </location>
</feature>
<dbReference type="Proteomes" id="UP000183287">
    <property type="component" value="Unassembled WGS sequence"/>
</dbReference>
<accession>A0A1I4QR75</accession>
<reference evidence="3" key="1">
    <citation type="submission" date="2016-10" db="EMBL/GenBank/DDBJ databases">
        <authorList>
            <person name="Varghese N."/>
            <person name="Submissions S."/>
        </authorList>
    </citation>
    <scope>NUCLEOTIDE SEQUENCE [LARGE SCALE GENOMIC DNA]</scope>
    <source>
        <strain evidence="3">Nm44</strain>
    </source>
</reference>
<evidence type="ECO:0000256" key="1">
    <source>
        <dbReference type="SAM" id="MobiDB-lite"/>
    </source>
</evidence>
<organism evidence="2 3">
    <name type="scientific">Nitrosomonas communis</name>
    <dbReference type="NCBI Taxonomy" id="44574"/>
    <lineage>
        <taxon>Bacteria</taxon>
        <taxon>Pseudomonadati</taxon>
        <taxon>Pseudomonadota</taxon>
        <taxon>Betaproteobacteria</taxon>
        <taxon>Nitrosomonadales</taxon>
        <taxon>Nitrosomonadaceae</taxon>
        <taxon>Nitrosomonas</taxon>
    </lineage>
</organism>
<feature type="region of interest" description="Disordered" evidence="1">
    <location>
        <begin position="1"/>
        <end position="21"/>
    </location>
</feature>
<dbReference type="RefSeq" id="WP_074905645.1">
    <property type="nucleotide sequence ID" value="NZ_FOUB01000028.1"/>
</dbReference>
<protein>
    <submittedName>
        <fullName evidence="2">Uncharacterized protein</fullName>
    </submittedName>
</protein>
<evidence type="ECO:0000313" key="2">
    <source>
        <dbReference type="EMBL" id="SFM42193.1"/>
    </source>
</evidence>
<dbReference type="AlphaFoldDB" id="A0A1I4QR75"/>
<name>A0A1I4QR75_9PROT</name>
<proteinExistence type="predicted"/>
<gene>
    <name evidence="2" type="ORF">SAMN05421863_10284</name>
</gene>
<sequence length="62" mass="6951">MDNQHGNTGKRNAAKPEDQKATSTLIVRCLPSDKASWVKASQLEGLKLTDWVIKTLNERTQK</sequence>
<evidence type="ECO:0000313" key="3">
    <source>
        <dbReference type="Proteomes" id="UP000183287"/>
    </source>
</evidence>